<dbReference type="AlphaFoldDB" id="G9NJE4"/>
<dbReference type="OrthoDB" id="4900544at2759"/>
<dbReference type="HOGENOM" id="CLU_1277767_0_0_1"/>
<name>G9NJE4_HYPAI</name>
<dbReference type="STRING" id="452589.G9NJE4"/>
<feature type="region of interest" description="Disordered" evidence="1">
    <location>
        <begin position="1"/>
        <end position="21"/>
    </location>
</feature>
<evidence type="ECO:0000313" key="3">
    <source>
        <dbReference type="Proteomes" id="UP000005426"/>
    </source>
</evidence>
<organism evidence="2 3">
    <name type="scientific">Hypocrea atroviridis (strain ATCC 20476 / IMI 206040)</name>
    <name type="common">Trichoderma atroviride</name>
    <dbReference type="NCBI Taxonomy" id="452589"/>
    <lineage>
        <taxon>Eukaryota</taxon>
        <taxon>Fungi</taxon>
        <taxon>Dikarya</taxon>
        <taxon>Ascomycota</taxon>
        <taxon>Pezizomycotina</taxon>
        <taxon>Sordariomycetes</taxon>
        <taxon>Hypocreomycetidae</taxon>
        <taxon>Hypocreales</taxon>
        <taxon>Hypocreaceae</taxon>
        <taxon>Trichoderma</taxon>
    </lineage>
</organism>
<accession>G9NJE4</accession>
<sequence>MSDSLAAPELQSIQCSRDPPPSMSLVVTSPEPQVLPEAVGSTPALLSDLWSQAINEAKGESGILKWLQKYGLMATDGAQQIDQSQTDEKFHVQELISLIEANKLSEQSDKPLKIPLRNQEITARDYIANAVAFITKVGDIAFSCTPMESNAPWTVTKAVLQSIGSNNKLLFSGRSNGLRALYAEVKSMKFYIPSKPQTRKPFRVYTTAFFRSTSPP</sequence>
<protein>
    <submittedName>
        <fullName evidence="2">Uncharacterized protein</fullName>
    </submittedName>
</protein>
<gene>
    <name evidence="2" type="ORF">TRIATDRAFT_315380</name>
</gene>
<keyword evidence="3" id="KW-1185">Reference proteome</keyword>
<dbReference type="Proteomes" id="UP000005426">
    <property type="component" value="Unassembled WGS sequence"/>
</dbReference>
<proteinExistence type="predicted"/>
<evidence type="ECO:0000313" key="2">
    <source>
        <dbReference type="EMBL" id="EHK49018.1"/>
    </source>
</evidence>
<reference evidence="2 3" key="1">
    <citation type="journal article" date="2011" name="Genome Biol.">
        <title>Comparative genome sequence analysis underscores mycoparasitism as the ancestral life style of Trichoderma.</title>
        <authorList>
            <person name="Kubicek C.P."/>
            <person name="Herrera-Estrella A."/>
            <person name="Seidl-Seiboth V."/>
            <person name="Martinez D.A."/>
            <person name="Druzhinina I.S."/>
            <person name="Thon M."/>
            <person name="Zeilinger S."/>
            <person name="Casas-Flores S."/>
            <person name="Horwitz B.A."/>
            <person name="Mukherjee P.K."/>
            <person name="Mukherjee M."/>
            <person name="Kredics L."/>
            <person name="Alcaraz L.D."/>
            <person name="Aerts A."/>
            <person name="Antal Z."/>
            <person name="Atanasova L."/>
            <person name="Cervantes-Badillo M.G."/>
            <person name="Challacombe J."/>
            <person name="Chertkov O."/>
            <person name="McCluskey K."/>
            <person name="Coulpier F."/>
            <person name="Deshpande N."/>
            <person name="von Doehren H."/>
            <person name="Ebbole D.J."/>
            <person name="Esquivel-Naranjo E.U."/>
            <person name="Fekete E."/>
            <person name="Flipphi M."/>
            <person name="Glaser F."/>
            <person name="Gomez-Rodriguez E.Y."/>
            <person name="Gruber S."/>
            <person name="Han C."/>
            <person name="Henrissat B."/>
            <person name="Hermosa R."/>
            <person name="Hernandez-Onate M."/>
            <person name="Karaffa L."/>
            <person name="Kosti I."/>
            <person name="Le Crom S."/>
            <person name="Lindquist E."/>
            <person name="Lucas S."/>
            <person name="Luebeck M."/>
            <person name="Luebeck P.S."/>
            <person name="Margeot A."/>
            <person name="Metz B."/>
            <person name="Misra M."/>
            <person name="Nevalainen H."/>
            <person name="Omann M."/>
            <person name="Packer N."/>
            <person name="Perrone G."/>
            <person name="Uresti-Rivera E.E."/>
            <person name="Salamov A."/>
            <person name="Schmoll M."/>
            <person name="Seiboth B."/>
            <person name="Shapiro H."/>
            <person name="Sukno S."/>
            <person name="Tamayo-Ramos J.A."/>
            <person name="Tisch D."/>
            <person name="Wiest A."/>
            <person name="Wilkinson H.H."/>
            <person name="Zhang M."/>
            <person name="Coutinho P.M."/>
            <person name="Kenerley C.M."/>
            <person name="Monte E."/>
            <person name="Baker S.E."/>
            <person name="Grigoriev I.V."/>
        </authorList>
    </citation>
    <scope>NUCLEOTIDE SEQUENCE [LARGE SCALE GENOMIC DNA]</scope>
    <source>
        <strain evidence="3">ATCC 20476 / IMI 206040</strain>
    </source>
</reference>
<evidence type="ECO:0000256" key="1">
    <source>
        <dbReference type="SAM" id="MobiDB-lite"/>
    </source>
</evidence>
<dbReference type="EMBL" id="ABDG02000017">
    <property type="protein sequence ID" value="EHK49018.1"/>
    <property type="molecule type" value="Genomic_DNA"/>
</dbReference>
<comment type="caution">
    <text evidence="2">The sequence shown here is derived from an EMBL/GenBank/DDBJ whole genome shotgun (WGS) entry which is preliminary data.</text>
</comment>